<keyword evidence="2" id="KW-1185">Reference proteome</keyword>
<dbReference type="OrthoDB" id="4548523at2"/>
<evidence type="ECO:0008006" key="3">
    <source>
        <dbReference type="Google" id="ProtNLM"/>
    </source>
</evidence>
<accession>A0A1I1PH00</accession>
<dbReference type="SUPFAM" id="SSF109854">
    <property type="entry name" value="DinB/YfiT-like putative metalloenzymes"/>
    <property type="match status" value="1"/>
</dbReference>
<reference evidence="1 2" key="1">
    <citation type="submission" date="2016-10" db="EMBL/GenBank/DDBJ databases">
        <authorList>
            <person name="de Groot N.N."/>
        </authorList>
    </citation>
    <scope>NUCLEOTIDE SEQUENCE [LARGE SCALE GENOMIC DNA]</scope>
    <source>
        <strain evidence="1 2">CGMCC 4.5739</strain>
    </source>
</reference>
<dbReference type="STRING" id="910347.SAMN05421773_109181"/>
<dbReference type="Proteomes" id="UP000199207">
    <property type="component" value="Unassembled WGS sequence"/>
</dbReference>
<protein>
    <recommendedName>
        <fullName evidence="3">DinB family protein</fullName>
    </recommendedName>
</protein>
<dbReference type="InterPro" id="IPR034660">
    <property type="entry name" value="DinB/YfiT-like"/>
</dbReference>
<dbReference type="InterPro" id="IPR007061">
    <property type="entry name" value="MST-like"/>
</dbReference>
<evidence type="ECO:0000313" key="1">
    <source>
        <dbReference type="EMBL" id="SFD09109.1"/>
    </source>
</evidence>
<gene>
    <name evidence="1" type="ORF">SAMN05421773_109181</name>
</gene>
<proteinExistence type="predicted"/>
<dbReference type="Gene3D" id="1.20.120.450">
    <property type="entry name" value="dinb family like domain"/>
    <property type="match status" value="1"/>
</dbReference>
<organism evidence="1 2">
    <name type="scientific">Streptomyces aidingensis</name>
    <dbReference type="NCBI Taxonomy" id="910347"/>
    <lineage>
        <taxon>Bacteria</taxon>
        <taxon>Bacillati</taxon>
        <taxon>Actinomycetota</taxon>
        <taxon>Actinomycetes</taxon>
        <taxon>Kitasatosporales</taxon>
        <taxon>Streptomycetaceae</taxon>
        <taxon>Streptomyces</taxon>
    </lineage>
</organism>
<evidence type="ECO:0000313" key="2">
    <source>
        <dbReference type="Proteomes" id="UP000199207"/>
    </source>
</evidence>
<dbReference type="AlphaFoldDB" id="A0A1I1PH00"/>
<name>A0A1I1PH00_9ACTN</name>
<dbReference type="Pfam" id="PF04978">
    <property type="entry name" value="MST"/>
    <property type="match status" value="1"/>
</dbReference>
<dbReference type="RefSeq" id="WP_093839796.1">
    <property type="nucleotide sequence ID" value="NZ_FOLM01000009.1"/>
</dbReference>
<dbReference type="EMBL" id="FOLM01000009">
    <property type="protein sequence ID" value="SFD09109.1"/>
    <property type="molecule type" value="Genomic_DNA"/>
</dbReference>
<sequence length="168" mass="19386">MTTSGGYPGNVGDERTMLENWLDFHRETLARICEGLDEKQLKEASVPPANLTLLGLVRHMAEVERNWFQRVLGESPVPGLYISRERMDRDFELTEEDRAEEGFAAWRREIEAARAAAAGRSLDDTCRRPRDGEEFSLRWIYVHMIEEYARHNGHADLIRQRIDGVTGR</sequence>